<proteinExistence type="predicted"/>
<dbReference type="Proteomes" id="UP000095286">
    <property type="component" value="Unplaced"/>
</dbReference>
<name>A0AC35TGN0_9BILA</name>
<evidence type="ECO:0000313" key="2">
    <source>
        <dbReference type="WBParaSite" id="RSKR_0000033900.1"/>
    </source>
</evidence>
<sequence length="125" mass="14182">MKRLLLVYILILLVKHSFAQHYSANSVTCILCDGSDEDCMGSSCTGIACVKRSTVINGQVRIQKMCQMSDNGFNALEKCDITPLWQGRIGEECICKSDWCNSSSILNKYLFIYSLSFIILYHFYL</sequence>
<reference evidence="2" key="1">
    <citation type="submission" date="2016-11" db="UniProtKB">
        <authorList>
            <consortium name="WormBaseParasite"/>
        </authorList>
    </citation>
    <scope>IDENTIFICATION</scope>
    <source>
        <strain evidence="2">KR3021</strain>
    </source>
</reference>
<evidence type="ECO:0000313" key="1">
    <source>
        <dbReference type="Proteomes" id="UP000095286"/>
    </source>
</evidence>
<dbReference type="WBParaSite" id="RSKR_0000033900.1">
    <property type="protein sequence ID" value="RSKR_0000033900.1"/>
    <property type="gene ID" value="RSKR_0000033900"/>
</dbReference>
<protein>
    <submittedName>
        <fullName evidence="2">Activin_recp domain-containing protein</fullName>
    </submittedName>
</protein>
<accession>A0AC35TGN0</accession>
<organism evidence="1 2">
    <name type="scientific">Rhabditophanes sp. KR3021</name>
    <dbReference type="NCBI Taxonomy" id="114890"/>
    <lineage>
        <taxon>Eukaryota</taxon>
        <taxon>Metazoa</taxon>
        <taxon>Ecdysozoa</taxon>
        <taxon>Nematoda</taxon>
        <taxon>Chromadorea</taxon>
        <taxon>Rhabditida</taxon>
        <taxon>Tylenchina</taxon>
        <taxon>Panagrolaimomorpha</taxon>
        <taxon>Strongyloidoidea</taxon>
        <taxon>Alloionematidae</taxon>
        <taxon>Rhabditophanes</taxon>
    </lineage>
</organism>